<name>A0A375YL11_MYCPF</name>
<dbReference type="Pfam" id="PF02538">
    <property type="entry name" value="Hydantoinase_B"/>
    <property type="match status" value="1"/>
</dbReference>
<feature type="domain" description="Hydantoinase B/oxoprolinase" evidence="1">
    <location>
        <begin position="15"/>
        <end position="567"/>
    </location>
</feature>
<sequence>MTTTAYRAEAAPEVDVVTYEVIRNRLTAIVAQQSAVLKNVSGSPLVTEANDCNTGVYLAGGEVVAMGPHNLFHSGSMETVVSHIIADCTDTIGIDEGDVFITNDPYKGALHMPDVTMLEPVFSNGERIGWVGTCAHVLDIGGMTPSSWSPTAREIYQEGLVLPPTKIVEGGRTRQDVWNLILAASRLPANLGLDLKAMIAANTHAKQGLFKLVERYGADTVRMVMTTMLDRSEALVRERLAALPDAVTRARSYFDHNGHESTLARIEVELRKDGDRLVFDYGNTAEQLPGFFNCTMSGLRGGVFSSILPLLAHDIPWNSGVMRAIEVTAPEGSIVNARHPAPCGAATVGATAMVCNTASAAVSTLVSADAALRSEARGGTTGGLMVCHIAGRNQYGEPFGGAMTEVLAGGGGANVGADGVDYRGPHEILTAQFNNVEGEESIFPVLYLGRYANTDGGGAGRHHGGMSVASSFMLHHTDAMHAVMAGHSVSMPSTYGVHGGLPGSTHQITIVRGSDAAERMAAGHSPVTSAGLDGQREVFTGSPGELMFSAGDVVDWSFHGGGGWGDPLDADPKSVLADVRAGRITADAALRYYRVVIDGDAVDVEATETLRTQTRAERRSWPRISGAHDLRAVLPEKTIKVGDHLVLARGLESAVWACDCGTVLAPAARNWKPQACHTELGEQDLGAKVSLHPGLRADGYACPGCGAMLAVEVRAREDAPLREFELPADN</sequence>
<dbReference type="PANTHER" id="PTHR11365">
    <property type="entry name" value="5-OXOPROLINASE RELATED"/>
    <property type="match status" value="1"/>
</dbReference>
<protein>
    <submittedName>
        <fullName evidence="2">Hydantoinase B/oxoprolinase [Sphingomonas wittichii RW1]</fullName>
    </submittedName>
</protein>
<gene>
    <name evidence="2" type="ORF">MPP7335_03485</name>
</gene>
<dbReference type="EMBL" id="UEGS01000001">
    <property type="protein sequence ID" value="SRX81729.1"/>
    <property type="molecule type" value="Genomic_DNA"/>
</dbReference>
<dbReference type="GO" id="GO:0005829">
    <property type="term" value="C:cytosol"/>
    <property type="evidence" value="ECO:0007669"/>
    <property type="project" value="TreeGrafter"/>
</dbReference>
<reference evidence="2 3" key="1">
    <citation type="submission" date="2018-05" db="EMBL/GenBank/DDBJ databases">
        <authorList>
            <consortium name="IHU Genomes"/>
        </authorList>
    </citation>
    <scope>NUCLEOTIDE SEQUENCE [LARGE SCALE GENOMIC DNA]</scope>
    <source>
        <strain evidence="2 3">P7335</strain>
    </source>
</reference>
<dbReference type="GO" id="GO:0017168">
    <property type="term" value="F:5-oxoprolinase (ATP-hydrolyzing) activity"/>
    <property type="evidence" value="ECO:0007669"/>
    <property type="project" value="TreeGrafter"/>
</dbReference>
<keyword evidence="3" id="KW-1185">Reference proteome</keyword>
<accession>A0A375YL11</accession>
<dbReference type="Proteomes" id="UP000252008">
    <property type="component" value="Unassembled WGS sequence"/>
</dbReference>
<dbReference type="RefSeq" id="WP_083146662.1">
    <property type="nucleotide sequence ID" value="NZ_MVID01000039.1"/>
</dbReference>
<evidence type="ECO:0000313" key="2">
    <source>
        <dbReference type="EMBL" id="SRX81729.1"/>
    </source>
</evidence>
<dbReference type="PANTHER" id="PTHR11365:SF23">
    <property type="entry name" value="HYPOTHETICAL 5-OXOPROLINASE (EUROFUNG)-RELATED"/>
    <property type="match status" value="1"/>
</dbReference>
<evidence type="ECO:0000259" key="1">
    <source>
        <dbReference type="Pfam" id="PF02538"/>
    </source>
</evidence>
<proteinExistence type="predicted"/>
<dbReference type="InterPro" id="IPR003692">
    <property type="entry name" value="Hydantoinase_B"/>
</dbReference>
<evidence type="ECO:0000313" key="3">
    <source>
        <dbReference type="Proteomes" id="UP000252008"/>
    </source>
</evidence>
<dbReference type="GO" id="GO:0006749">
    <property type="term" value="P:glutathione metabolic process"/>
    <property type="evidence" value="ECO:0007669"/>
    <property type="project" value="TreeGrafter"/>
</dbReference>
<organism evidence="2 3">
    <name type="scientific">Mycolicibacterium parafortuitum</name>
    <name type="common">Mycobacterium parafortuitum</name>
    <dbReference type="NCBI Taxonomy" id="39692"/>
    <lineage>
        <taxon>Bacteria</taxon>
        <taxon>Bacillati</taxon>
        <taxon>Actinomycetota</taxon>
        <taxon>Actinomycetes</taxon>
        <taxon>Mycobacteriales</taxon>
        <taxon>Mycobacteriaceae</taxon>
        <taxon>Mycolicibacterium</taxon>
    </lineage>
</organism>
<dbReference type="STRING" id="39692.BST38_27335"/>
<dbReference type="InterPro" id="IPR045079">
    <property type="entry name" value="Oxoprolinase-like"/>
</dbReference>
<dbReference type="AlphaFoldDB" id="A0A375YL11"/>